<dbReference type="Proteomes" id="UP000290289">
    <property type="component" value="Chromosome 7"/>
</dbReference>
<proteinExistence type="predicted"/>
<dbReference type="PANTHER" id="PTHR38223">
    <property type="match status" value="1"/>
</dbReference>
<feature type="region of interest" description="Disordered" evidence="1">
    <location>
        <begin position="24"/>
        <end position="53"/>
    </location>
</feature>
<evidence type="ECO:0000256" key="1">
    <source>
        <dbReference type="SAM" id="MobiDB-lite"/>
    </source>
</evidence>
<evidence type="ECO:0000313" key="3">
    <source>
        <dbReference type="Proteomes" id="UP000290289"/>
    </source>
</evidence>
<dbReference type="PANTHER" id="PTHR38223:SF4">
    <property type="match status" value="1"/>
</dbReference>
<keyword evidence="3" id="KW-1185">Reference proteome</keyword>
<organism evidence="2 3">
    <name type="scientific">Malus domestica</name>
    <name type="common">Apple</name>
    <name type="synonym">Pyrus malus</name>
    <dbReference type="NCBI Taxonomy" id="3750"/>
    <lineage>
        <taxon>Eukaryota</taxon>
        <taxon>Viridiplantae</taxon>
        <taxon>Streptophyta</taxon>
        <taxon>Embryophyta</taxon>
        <taxon>Tracheophyta</taxon>
        <taxon>Spermatophyta</taxon>
        <taxon>Magnoliopsida</taxon>
        <taxon>eudicotyledons</taxon>
        <taxon>Gunneridae</taxon>
        <taxon>Pentapetalae</taxon>
        <taxon>rosids</taxon>
        <taxon>fabids</taxon>
        <taxon>Rosales</taxon>
        <taxon>Rosaceae</taxon>
        <taxon>Amygdaloideae</taxon>
        <taxon>Maleae</taxon>
        <taxon>Malus</taxon>
    </lineage>
</organism>
<name>A0A498JG96_MALDO</name>
<feature type="compositionally biased region" description="Polar residues" evidence="1">
    <location>
        <begin position="24"/>
        <end position="36"/>
    </location>
</feature>
<reference evidence="2 3" key="1">
    <citation type="submission" date="2018-10" db="EMBL/GenBank/DDBJ databases">
        <title>A high-quality apple genome assembly.</title>
        <authorList>
            <person name="Hu J."/>
        </authorList>
    </citation>
    <scope>NUCLEOTIDE SEQUENCE [LARGE SCALE GENOMIC DNA]</scope>
    <source>
        <strain evidence="3">cv. HFTH1</strain>
        <tissue evidence="2">Young leaf</tissue>
    </source>
</reference>
<sequence length="95" mass="11074">MSGLLQYNFFPTDFFYPRPQPVVNSDSSNPCNSVVPVQTRPRKSEEHRVDDKKRPNVTVRYDYNMDEHHNKFWQTSCSTELLLAPAVITKKSLND</sequence>
<evidence type="ECO:0000313" key="2">
    <source>
        <dbReference type="EMBL" id="RXH92883.1"/>
    </source>
</evidence>
<protein>
    <submittedName>
        <fullName evidence="2">Uncharacterized protein</fullName>
    </submittedName>
</protein>
<gene>
    <name evidence="2" type="ORF">DVH24_011907</name>
</gene>
<comment type="caution">
    <text evidence="2">The sequence shown here is derived from an EMBL/GenBank/DDBJ whole genome shotgun (WGS) entry which is preliminary data.</text>
</comment>
<dbReference type="AlphaFoldDB" id="A0A498JG96"/>
<feature type="compositionally biased region" description="Basic and acidic residues" evidence="1">
    <location>
        <begin position="42"/>
        <end position="53"/>
    </location>
</feature>
<accession>A0A498JG96</accession>
<dbReference type="EMBL" id="RDQH01000333">
    <property type="protein sequence ID" value="RXH92883.1"/>
    <property type="molecule type" value="Genomic_DNA"/>
</dbReference>